<evidence type="ECO:0000256" key="12">
    <source>
        <dbReference type="ARBA" id="ARBA00022843"/>
    </source>
</evidence>
<dbReference type="GO" id="GO:0008270">
    <property type="term" value="F:zinc ion binding"/>
    <property type="evidence" value="ECO:0007669"/>
    <property type="project" value="UniProtKB-KW"/>
</dbReference>
<dbReference type="Gene3D" id="3.30.60.60">
    <property type="entry name" value="N-acetyl transferase-like"/>
    <property type="match status" value="1"/>
</dbReference>
<dbReference type="SMART" id="SM00526">
    <property type="entry name" value="H15"/>
    <property type="match status" value="1"/>
</dbReference>
<dbReference type="InterPro" id="IPR036388">
    <property type="entry name" value="WH-like_DNA-bd_sf"/>
</dbReference>
<dbReference type="EC" id="2.3.1.48" evidence="3 23"/>
<reference evidence="28 29" key="1">
    <citation type="submission" date="2019-06" db="EMBL/GenBank/DDBJ databases">
        <title>A chromosome-scale genome assembly of the European perch, Perca fluviatilis.</title>
        <authorList>
            <person name="Roques C."/>
            <person name="Zahm M."/>
            <person name="Cabau C."/>
            <person name="Klopp C."/>
            <person name="Bouchez O."/>
            <person name="Donnadieu C."/>
            <person name="Kuhl H."/>
            <person name="Gislard M."/>
            <person name="Guendouz S."/>
            <person name="Journot L."/>
            <person name="Haffray P."/>
            <person name="Bestin A."/>
            <person name="Morvezen R."/>
            <person name="Feron R."/>
            <person name="Wen M."/>
            <person name="Jouanno E."/>
            <person name="Herpin A."/>
            <person name="Schartl M."/>
            <person name="Postlethwait J."/>
            <person name="Schaerlinger B."/>
            <person name="Chardard D."/>
            <person name="Lecocq T."/>
            <person name="Poncet C."/>
            <person name="Jaffrelo L."/>
            <person name="Lampietro C."/>
            <person name="Guiguen Y."/>
        </authorList>
    </citation>
    <scope>NUCLEOTIDE SEQUENCE [LARGE SCALE GENOMIC DNA]</scope>
    <source>
        <tissue evidence="28">Blood</tissue>
    </source>
</reference>
<dbReference type="GO" id="GO:0003712">
    <property type="term" value="F:transcription coregulator activity"/>
    <property type="evidence" value="ECO:0007669"/>
    <property type="project" value="TreeGrafter"/>
</dbReference>
<keyword evidence="15" id="KW-0805">Transcription regulation</keyword>
<dbReference type="FunFam" id="3.30.60.60:FF:000002">
    <property type="entry name" value="Histone acetyltransferase"/>
    <property type="match status" value="1"/>
</dbReference>
<dbReference type="InterPro" id="IPR001965">
    <property type="entry name" value="Znf_PHD"/>
</dbReference>
<dbReference type="PANTHER" id="PTHR10615:SF26">
    <property type="entry name" value="HISTONE ACETYLTRANSFERASE KAT6A"/>
    <property type="match status" value="1"/>
</dbReference>
<feature type="compositionally biased region" description="Gly residues" evidence="24">
    <location>
        <begin position="1560"/>
        <end position="1581"/>
    </location>
</feature>
<dbReference type="InterPro" id="IPR002717">
    <property type="entry name" value="HAT_MYST-type"/>
</dbReference>
<dbReference type="CDD" id="cd15618">
    <property type="entry name" value="PHD1_MOZ_MORF"/>
    <property type="match status" value="1"/>
</dbReference>
<feature type="compositionally biased region" description="Low complexity" evidence="24">
    <location>
        <begin position="1663"/>
        <end position="1694"/>
    </location>
</feature>
<feature type="compositionally biased region" description="Basic residues" evidence="24">
    <location>
        <begin position="263"/>
        <end position="283"/>
    </location>
</feature>
<dbReference type="GO" id="GO:0006357">
    <property type="term" value="P:regulation of transcription by RNA polymerase II"/>
    <property type="evidence" value="ECO:0007669"/>
    <property type="project" value="TreeGrafter"/>
</dbReference>
<feature type="compositionally biased region" description="Acidic residues" evidence="24">
    <location>
        <begin position="705"/>
        <end position="721"/>
    </location>
</feature>
<dbReference type="SUPFAM" id="SSF55729">
    <property type="entry name" value="Acyl-CoA N-acyltransferases (Nat)"/>
    <property type="match status" value="1"/>
</dbReference>
<dbReference type="SUPFAM" id="SSF57903">
    <property type="entry name" value="FYVE/PHD zinc finger"/>
    <property type="match status" value="1"/>
</dbReference>
<evidence type="ECO:0000256" key="22">
    <source>
        <dbReference type="PROSITE-ProRule" id="PRU00146"/>
    </source>
</evidence>
<feature type="compositionally biased region" description="Gly residues" evidence="24">
    <location>
        <begin position="1646"/>
        <end position="1662"/>
    </location>
</feature>
<feature type="compositionally biased region" description="Basic residues" evidence="24">
    <location>
        <begin position="953"/>
        <end position="969"/>
    </location>
</feature>
<evidence type="ECO:0000256" key="2">
    <source>
        <dbReference type="ARBA" id="ARBA00010107"/>
    </source>
</evidence>
<evidence type="ECO:0000256" key="20">
    <source>
        <dbReference type="ARBA" id="ARBA00048017"/>
    </source>
</evidence>
<dbReference type="Pfam" id="PF00628">
    <property type="entry name" value="PHD"/>
    <property type="match status" value="1"/>
</dbReference>
<feature type="region of interest" description="Disordered" evidence="24">
    <location>
        <begin position="701"/>
        <end position="1453"/>
    </location>
</feature>
<dbReference type="InterPro" id="IPR040706">
    <property type="entry name" value="Zf-MYST"/>
</dbReference>
<dbReference type="InterPro" id="IPR005818">
    <property type="entry name" value="Histone_H1/H5_H15"/>
</dbReference>
<evidence type="ECO:0000259" key="27">
    <source>
        <dbReference type="PROSITE" id="PS51726"/>
    </source>
</evidence>
<feature type="compositionally biased region" description="Pro residues" evidence="24">
    <location>
        <begin position="1767"/>
        <end position="1780"/>
    </location>
</feature>
<keyword evidence="12" id="KW-0832">Ubl conjugation</keyword>
<keyword evidence="18 23" id="KW-0539">Nucleus</keyword>
<keyword evidence="16" id="KW-0010">Activator</keyword>
<dbReference type="FunFam" id="1.10.10.10:FF:000123">
    <property type="entry name" value="Histone acetyltransferase"/>
    <property type="match status" value="1"/>
</dbReference>
<evidence type="ECO:0000256" key="24">
    <source>
        <dbReference type="SAM" id="MobiDB-lite"/>
    </source>
</evidence>
<dbReference type="Pfam" id="PF01853">
    <property type="entry name" value="MOZ_SAS"/>
    <property type="match status" value="1"/>
</dbReference>
<feature type="compositionally biased region" description="Polar residues" evidence="24">
    <location>
        <begin position="1629"/>
        <end position="1643"/>
    </location>
</feature>
<evidence type="ECO:0000256" key="8">
    <source>
        <dbReference type="ARBA" id="ARBA00022723"/>
    </source>
</evidence>
<feature type="compositionally biased region" description="Basic and acidic residues" evidence="24">
    <location>
        <begin position="993"/>
        <end position="1003"/>
    </location>
</feature>
<feature type="compositionally biased region" description="Acidic residues" evidence="24">
    <location>
        <begin position="1230"/>
        <end position="1244"/>
    </location>
</feature>
<comment type="catalytic activity">
    <reaction evidence="20 23">
        <text>L-lysyl-[protein] + acetyl-CoA = N(6)-acetyl-L-lysyl-[protein] + CoA + H(+)</text>
        <dbReference type="Rhea" id="RHEA:45948"/>
        <dbReference type="Rhea" id="RHEA-COMP:9752"/>
        <dbReference type="Rhea" id="RHEA-COMP:10731"/>
        <dbReference type="ChEBI" id="CHEBI:15378"/>
        <dbReference type="ChEBI" id="CHEBI:29969"/>
        <dbReference type="ChEBI" id="CHEBI:57287"/>
        <dbReference type="ChEBI" id="CHEBI:57288"/>
        <dbReference type="ChEBI" id="CHEBI:61930"/>
        <dbReference type="EC" id="2.3.1.48"/>
    </reaction>
</comment>
<dbReference type="FunFam" id="3.40.630.30:FF:000001">
    <property type="entry name" value="Histone acetyltransferase"/>
    <property type="match status" value="1"/>
</dbReference>
<feature type="compositionally biased region" description="Acidic residues" evidence="24">
    <location>
        <begin position="983"/>
        <end position="992"/>
    </location>
</feature>
<keyword evidence="9" id="KW-0677">Repeat</keyword>
<evidence type="ECO:0000256" key="6">
    <source>
        <dbReference type="ARBA" id="ARBA00022553"/>
    </source>
</evidence>
<feature type="compositionally biased region" description="Low complexity" evidence="24">
    <location>
        <begin position="284"/>
        <end position="293"/>
    </location>
</feature>
<feature type="domain" description="H15" evidence="26">
    <location>
        <begin position="17"/>
        <end position="96"/>
    </location>
</feature>
<feature type="compositionally biased region" description="Basic and acidic residues" evidence="24">
    <location>
        <begin position="1186"/>
        <end position="1196"/>
    </location>
</feature>
<dbReference type="CDD" id="cd15527">
    <property type="entry name" value="PHD2_KAT6A_6B"/>
    <property type="match status" value="1"/>
</dbReference>
<dbReference type="Gene3D" id="3.40.630.30">
    <property type="match status" value="1"/>
</dbReference>
<accession>A0A6A5F602</accession>
<dbReference type="SMART" id="SM00249">
    <property type="entry name" value="PHD"/>
    <property type="match status" value="2"/>
</dbReference>
<comment type="subcellular location">
    <subcellularLocation>
        <location evidence="1 23">Nucleus</location>
    </subcellularLocation>
</comment>
<evidence type="ECO:0000256" key="19">
    <source>
        <dbReference type="ARBA" id="ARBA00023315"/>
    </source>
</evidence>
<feature type="compositionally biased region" description="Basic and acidic residues" evidence="24">
    <location>
        <begin position="1432"/>
        <end position="1442"/>
    </location>
</feature>
<feature type="compositionally biased region" description="Low complexity" evidence="24">
    <location>
        <begin position="1726"/>
        <end position="1738"/>
    </location>
</feature>
<keyword evidence="4" id="KW-0678">Repressor</keyword>
<dbReference type="GO" id="GO:0000786">
    <property type="term" value="C:nucleosome"/>
    <property type="evidence" value="ECO:0007669"/>
    <property type="project" value="InterPro"/>
</dbReference>
<dbReference type="InterPro" id="IPR016181">
    <property type="entry name" value="Acyl_CoA_acyltransferase"/>
</dbReference>
<comment type="caution">
    <text evidence="28">The sequence shown here is derived from an EMBL/GenBank/DDBJ whole genome shotgun (WGS) entry which is preliminary data.</text>
</comment>
<keyword evidence="10 22" id="KW-0863">Zinc-finger</keyword>
<dbReference type="InterPro" id="IPR011011">
    <property type="entry name" value="Znf_FYVE_PHD"/>
</dbReference>
<proteinExistence type="inferred from homology"/>
<evidence type="ECO:0000256" key="13">
    <source>
        <dbReference type="ARBA" id="ARBA00022853"/>
    </source>
</evidence>
<feature type="compositionally biased region" description="Low complexity" evidence="24">
    <location>
        <begin position="1199"/>
        <end position="1217"/>
    </location>
</feature>
<feature type="domain" description="PHD-type" evidence="25">
    <location>
        <begin position="131"/>
        <end position="190"/>
    </location>
</feature>
<feature type="compositionally biased region" description="Basic and acidic residues" evidence="24">
    <location>
        <begin position="1084"/>
        <end position="1117"/>
    </location>
</feature>
<feature type="compositionally biased region" description="Low complexity" evidence="24">
    <location>
        <begin position="971"/>
        <end position="982"/>
    </location>
</feature>
<gene>
    <name evidence="28" type="ORF">PFLUV_G00066530</name>
</gene>
<keyword evidence="8" id="KW-0479">Metal-binding</keyword>
<dbReference type="Gene3D" id="3.30.40.10">
    <property type="entry name" value="Zinc/RING finger domain, C3HC4 (zinc finger)"/>
    <property type="match status" value="1"/>
</dbReference>
<feature type="compositionally biased region" description="Basic and acidic residues" evidence="24">
    <location>
        <begin position="1124"/>
        <end position="1133"/>
    </location>
</feature>
<sequence length="2083" mass="229375">GGGSSSSSSHSHSGKKPGLDWNKLIKRALEGLHEPGGSSLKNIERFLKCQADVAAYLSGSGSMGPGLFHQQLRVALKRAVAHGRVAKQGPLFQLISRSSSLDDGTGTVSLESLPPVRLLPHEKDKPVAEPIPICSFCLGTKEQNRDKRPEELISCADCGNSGHPSCLKFSPELTARVKALWWQCIECKTCSSCQDQGKNADNMLFCDSCDRGFHMECCDPPLTRMPKGMWICQICQPRKKGKKLLHEKAAQIKRRYNAPLGRPKNRPGRPFKKLGGRGRRKRSASANSSSSSSCEGYPGDDRLLFSMRDDDDDTSQGSLRFNNKTKGLIDALTKFFTPSPEGRKARQEVVDYSQQCRIRKKASRKGEGDDRGDNQEGSDWRDEDEKLPGHENLTEKDIELFRHIQELALQKVGVTGPPDPQMRCPSVIEFGKFEIQTWYSSPYPQEYSRLPKLYLCEFCLRYMKSRSILYQHMKKCNWFHPPANEIYRKDDVSVYEVDGNVSTIYCQNLCLLAKLFLDHKTLYYDVEPFLFYVLTQNDGKGCHLVGYFSKEKHCQQKYNVSCIMILPQYQRRGYGRFLIDFSYLLSKREGQPGSPEKPLSDLGRLSYMAYWRSVVLECLHEVRDRQITIRQLSKLTGICPQDITTTLHSLNMLEQRGDRLVLVRREKLVSNHMARLNARPRQLDVDPECLRWTPVIVTNTVVSDADADDNDDDEEDEEPEEDNRKEIKPSHRVPPMSWHMRQGKKRDEDEEVEEERKSFLGFPISQSSPTSPPIRCPPSVPEPPRPPPPTNGERRPRGRPPKNWPWGKVKDNTRVGRPPKIRPVEDEDDEERTEGGKTTGSACSPPSLFSLDRHAESTAFHSLDMARHPSITPTRRGRPPRKKRGPKPRLMEGPGEGLAQLSVVSRLNESLPVRKSCFSESSEEEEDDDDDEDNEERRACSPPILTKPAMGLKCKKPLRKRRFRQRSHPHSSVVTETISETTEVLDEPFVDSDSERPMPRLEEETPLGHPLHRYPPARSALRLSDPAPKRGRHSNLTDSEEDELTPVLKPVAALPATPSESLAANPEVPMKPGRKPRSWYLQRAQEEAERQEQERQRLLEQQLDKDPQLLQTDDRNSKRVCRTSVDRDCKPKDSDEEDDYLPKPVEQKVPRRRGRPPKNRALLQPPQPAPKPPPTSEPEEEEDEEPGRAWEEDKPSRPPSRTLLLPPSSSSSTSGPRARPPRPQDTDMGDREEDDDDEEREEEGCGSVGGSINNRRPAVPPGSGSRRSEDHDADDEGDGHLEDKSNGGKKRKGQDSEDEEDDDEEEEEPASRASSPPVKEEPQGGEAFLDMENSVARDYVSKQEEEEEEEEEAEEEAAQENKCRPSSADPQQEERRRREQEESAAAAAAVETVTAMSVPSEPMELQSLHPDDKDVTLLMEPQHAHPHAHPHQHSDFKEELGHHHPHHPHHHSNELDLETMQAVQSLTQGEAQDEETEPQPHHGAYQDCEETLAACRTLQSYSHAGEAEEEALALVEDCGASQHSSPLPNPPVPPLPSQSVRSVNSPGLPSGIMDATPAGQRGGTPGPTGAVGSGGGAGGGYTQITPEHPSSLSAPSQQSMETSPMMDVPSVSDHSQQVVDSGFSDLGSIESTTENYDNPSSYDSTMGGGGNGTGSGGNGGGMSAAVVGGASTASSSSASSSSSSAPPSSSQSNSCSFVPAASLTSSTGTGGSQLAMGSCSLIQQTGSGPNSGPGASNSCGVIERPPSTNQQQQQSQKKVPQQQQAPNPQPPPSAPPPPPQQQQQQQALSQCSMGNGFASTPMIMEIPESGGGGGGRTLYERMGQDFGTGGYPQPSATFSLAKLQQLTNTIMDPHAMPYSHSASVTSYATSVSLSNPGLAPSPHAPLSQGQPTMTPPPNLSSGSMNLGSLQLQCNMPTANIGLGPPPHTQRLQGQMATVKGHISIRSKATQQLAPAPHQQQLYGRSSGAVAMQGTPRTLAVQRGMMPNLMPTPAPYNSMNMTPLNAMSAGYRMPQPMMNSGYHGNPPYMNQPAQYPMQMQMGMMGGQGYPQQPMQPNHHGNMMYTGPSHHSYAGVPKQSPYMSR</sequence>
<feature type="active site" description="Proton donor/acceptor" evidence="21">
    <location>
        <position position="596"/>
    </location>
</feature>
<feature type="region of interest" description="Disordered" evidence="24">
    <location>
        <begin position="1517"/>
        <end position="1815"/>
    </location>
</feature>
<evidence type="ECO:0000256" key="15">
    <source>
        <dbReference type="ARBA" id="ARBA00023015"/>
    </source>
</evidence>
<dbReference type="Pfam" id="PF17772">
    <property type="entry name" value="zf-MYST"/>
    <property type="match status" value="1"/>
</dbReference>
<feature type="compositionally biased region" description="Acidic residues" evidence="24">
    <location>
        <begin position="921"/>
        <end position="934"/>
    </location>
</feature>
<keyword evidence="6" id="KW-0597">Phosphoprotein</keyword>
<feature type="compositionally biased region" description="Pro residues" evidence="24">
    <location>
        <begin position="1165"/>
        <end position="1176"/>
    </location>
</feature>
<keyword evidence="14" id="KW-0007">Acetylation</keyword>
<dbReference type="GO" id="GO:0070776">
    <property type="term" value="C:MOZ/MORF histone acetyltransferase complex"/>
    <property type="evidence" value="ECO:0007669"/>
    <property type="project" value="TreeGrafter"/>
</dbReference>
<dbReference type="GO" id="GO:0003677">
    <property type="term" value="F:DNA binding"/>
    <property type="evidence" value="ECO:0007669"/>
    <property type="project" value="InterPro"/>
</dbReference>
<evidence type="ECO:0000256" key="14">
    <source>
        <dbReference type="ARBA" id="ARBA00022990"/>
    </source>
</evidence>
<dbReference type="Gene3D" id="1.10.10.10">
    <property type="entry name" value="Winged helix-like DNA-binding domain superfamily/Winged helix DNA-binding domain"/>
    <property type="match status" value="2"/>
</dbReference>
<keyword evidence="19" id="KW-0012">Acyltransferase</keyword>
<dbReference type="FunFam" id="1.10.10.10:FF:000132">
    <property type="entry name" value="Histone acetyltransferase"/>
    <property type="match status" value="1"/>
</dbReference>
<keyword evidence="29" id="KW-1185">Reference proteome</keyword>
<keyword evidence="5" id="KW-1017">Isopeptide bond</keyword>
<evidence type="ECO:0000313" key="28">
    <source>
        <dbReference type="EMBL" id="KAF1388810.1"/>
    </source>
</evidence>
<dbReference type="FunFam" id="3.30.40.10:FF:000035">
    <property type="entry name" value="Histone acetyltransferase"/>
    <property type="match status" value="1"/>
</dbReference>
<dbReference type="GO" id="GO:0006334">
    <property type="term" value="P:nucleosome assembly"/>
    <property type="evidence" value="ECO:0007669"/>
    <property type="project" value="InterPro"/>
</dbReference>
<dbReference type="CDD" id="cd04301">
    <property type="entry name" value="NAT_SF"/>
    <property type="match status" value="1"/>
</dbReference>
<dbReference type="Proteomes" id="UP000465112">
    <property type="component" value="Chromosome 6"/>
</dbReference>
<dbReference type="PROSITE" id="PS51726">
    <property type="entry name" value="MYST_HAT"/>
    <property type="match status" value="1"/>
</dbReference>
<evidence type="ECO:0000256" key="5">
    <source>
        <dbReference type="ARBA" id="ARBA00022499"/>
    </source>
</evidence>
<evidence type="ECO:0000256" key="23">
    <source>
        <dbReference type="RuleBase" id="RU361211"/>
    </source>
</evidence>
<evidence type="ECO:0000259" key="25">
    <source>
        <dbReference type="PROSITE" id="PS50016"/>
    </source>
</evidence>
<name>A0A6A5F602_PERFL</name>
<keyword evidence="17" id="KW-0804">Transcription</keyword>
<evidence type="ECO:0000256" key="21">
    <source>
        <dbReference type="PIRSR" id="PIRSR602717-51"/>
    </source>
</evidence>
<feature type="domain" description="MYST-type HAT" evidence="27">
    <location>
        <begin position="420"/>
        <end position="694"/>
    </location>
</feature>
<organism evidence="28 29">
    <name type="scientific">Perca fluviatilis</name>
    <name type="common">European perch</name>
    <dbReference type="NCBI Taxonomy" id="8168"/>
    <lineage>
        <taxon>Eukaryota</taxon>
        <taxon>Metazoa</taxon>
        <taxon>Chordata</taxon>
        <taxon>Craniata</taxon>
        <taxon>Vertebrata</taxon>
        <taxon>Euteleostomi</taxon>
        <taxon>Actinopterygii</taxon>
        <taxon>Neopterygii</taxon>
        <taxon>Teleostei</taxon>
        <taxon>Neoteleostei</taxon>
        <taxon>Acanthomorphata</taxon>
        <taxon>Eupercaria</taxon>
        <taxon>Perciformes</taxon>
        <taxon>Percoidei</taxon>
        <taxon>Percidae</taxon>
        <taxon>Percinae</taxon>
        <taxon>Perca</taxon>
    </lineage>
</organism>
<feature type="region of interest" description="Disordered" evidence="24">
    <location>
        <begin position="338"/>
        <end position="391"/>
    </location>
</feature>
<feature type="compositionally biased region" description="Basic and acidic residues" evidence="24">
    <location>
        <begin position="364"/>
        <end position="391"/>
    </location>
</feature>
<evidence type="ECO:0000256" key="9">
    <source>
        <dbReference type="ARBA" id="ARBA00022737"/>
    </source>
</evidence>
<dbReference type="InterPro" id="IPR036390">
    <property type="entry name" value="WH_DNA-bd_sf"/>
</dbReference>
<dbReference type="InterPro" id="IPR013083">
    <property type="entry name" value="Znf_RING/FYVE/PHD"/>
</dbReference>
<evidence type="ECO:0000256" key="16">
    <source>
        <dbReference type="ARBA" id="ARBA00023159"/>
    </source>
</evidence>
<feature type="compositionally biased region" description="Basic residues" evidence="24">
    <location>
        <begin position="875"/>
        <end position="887"/>
    </location>
</feature>
<feature type="non-terminal residue" evidence="28">
    <location>
        <position position="1"/>
    </location>
</feature>
<feature type="domain" description="PHD-type" evidence="25">
    <location>
        <begin position="187"/>
        <end position="238"/>
    </location>
</feature>
<feature type="region of interest" description="Disordered" evidence="24">
    <location>
        <begin position="254"/>
        <end position="298"/>
    </location>
</feature>
<dbReference type="EMBL" id="VHII01000006">
    <property type="protein sequence ID" value="KAF1388810.1"/>
    <property type="molecule type" value="Genomic_DNA"/>
</dbReference>
<feature type="region of interest" description="Disordered" evidence="24">
    <location>
        <begin position="1871"/>
        <end position="1901"/>
    </location>
</feature>
<evidence type="ECO:0000313" key="29">
    <source>
        <dbReference type="Proteomes" id="UP000465112"/>
    </source>
</evidence>
<dbReference type="GO" id="GO:0005634">
    <property type="term" value="C:nucleus"/>
    <property type="evidence" value="ECO:0007669"/>
    <property type="project" value="UniProtKB-SubCell"/>
</dbReference>
<feature type="compositionally biased region" description="Low complexity" evidence="24">
    <location>
        <begin position="1607"/>
        <end position="1621"/>
    </location>
</feature>
<feature type="compositionally biased region" description="Basic and acidic residues" evidence="24">
    <location>
        <begin position="1372"/>
        <end position="1381"/>
    </location>
</feature>
<feature type="compositionally biased region" description="Low complexity" evidence="24">
    <location>
        <begin position="1745"/>
        <end position="1766"/>
    </location>
</feature>
<dbReference type="PROSITE" id="PS51504">
    <property type="entry name" value="H15"/>
    <property type="match status" value="1"/>
</dbReference>
<evidence type="ECO:0000259" key="26">
    <source>
        <dbReference type="PROSITE" id="PS51504"/>
    </source>
</evidence>
<evidence type="ECO:0000256" key="4">
    <source>
        <dbReference type="ARBA" id="ARBA00022491"/>
    </source>
</evidence>
<keyword evidence="7" id="KW-0808">Transferase</keyword>
<dbReference type="PANTHER" id="PTHR10615">
    <property type="entry name" value="HISTONE ACETYLTRANSFERASE"/>
    <property type="match status" value="1"/>
</dbReference>
<evidence type="ECO:0000256" key="3">
    <source>
        <dbReference type="ARBA" id="ARBA00013184"/>
    </source>
</evidence>
<evidence type="ECO:0000256" key="10">
    <source>
        <dbReference type="ARBA" id="ARBA00022771"/>
    </source>
</evidence>
<feature type="compositionally biased region" description="Polar residues" evidence="24">
    <location>
        <begin position="1582"/>
        <end position="1602"/>
    </location>
</feature>
<comment type="similarity">
    <text evidence="2 23">Belongs to the MYST (SAS/MOZ) family.</text>
</comment>
<dbReference type="GO" id="GO:0003682">
    <property type="term" value="F:chromatin binding"/>
    <property type="evidence" value="ECO:0007669"/>
    <property type="project" value="TreeGrafter"/>
</dbReference>
<dbReference type="SUPFAM" id="SSF46785">
    <property type="entry name" value="Winged helix' DNA-binding domain"/>
    <property type="match status" value="1"/>
</dbReference>
<evidence type="ECO:0000256" key="7">
    <source>
        <dbReference type="ARBA" id="ARBA00022679"/>
    </source>
</evidence>
<dbReference type="PROSITE" id="PS50016">
    <property type="entry name" value="ZF_PHD_2"/>
    <property type="match status" value="2"/>
</dbReference>
<feature type="compositionally biased region" description="Pro residues" evidence="24">
    <location>
        <begin position="770"/>
        <end position="790"/>
    </location>
</feature>
<dbReference type="InterPro" id="IPR019787">
    <property type="entry name" value="Znf_PHD-finger"/>
</dbReference>
<feature type="compositionally biased region" description="Acidic residues" evidence="24">
    <location>
        <begin position="1296"/>
        <end position="1308"/>
    </location>
</feature>
<feature type="compositionally biased region" description="Acidic residues" evidence="24">
    <location>
        <begin position="1344"/>
        <end position="1358"/>
    </location>
</feature>
<dbReference type="InterPro" id="IPR050603">
    <property type="entry name" value="MYST_HAT"/>
</dbReference>
<evidence type="ECO:0000256" key="1">
    <source>
        <dbReference type="ARBA" id="ARBA00004123"/>
    </source>
</evidence>
<keyword evidence="11" id="KW-0862">Zinc</keyword>
<dbReference type="GO" id="GO:0010484">
    <property type="term" value="F:histone H3 acetyltransferase activity"/>
    <property type="evidence" value="ECO:0007669"/>
    <property type="project" value="TreeGrafter"/>
</dbReference>
<evidence type="ECO:0000256" key="11">
    <source>
        <dbReference type="ARBA" id="ARBA00022833"/>
    </source>
</evidence>
<feature type="compositionally biased region" description="Pro residues" evidence="24">
    <location>
        <begin position="1527"/>
        <end position="1536"/>
    </location>
</feature>
<protein>
    <recommendedName>
        <fullName evidence="3 23">Histone acetyltransferase</fullName>
        <ecNumber evidence="3 23">2.3.1.48</ecNumber>
    </recommendedName>
</protein>
<keyword evidence="13" id="KW-0156">Chromatin regulator</keyword>
<evidence type="ECO:0000256" key="17">
    <source>
        <dbReference type="ARBA" id="ARBA00023163"/>
    </source>
</evidence>
<evidence type="ECO:0000256" key="18">
    <source>
        <dbReference type="ARBA" id="ARBA00023242"/>
    </source>
</evidence>